<dbReference type="NCBIfam" id="TIGR00756">
    <property type="entry name" value="PPR"/>
    <property type="match status" value="2"/>
</dbReference>
<dbReference type="AlphaFoldDB" id="A0A9Q0FNF0"/>
<organism evidence="3 4">
    <name type="scientific">Turnera subulata</name>
    <dbReference type="NCBI Taxonomy" id="218843"/>
    <lineage>
        <taxon>Eukaryota</taxon>
        <taxon>Viridiplantae</taxon>
        <taxon>Streptophyta</taxon>
        <taxon>Embryophyta</taxon>
        <taxon>Tracheophyta</taxon>
        <taxon>Spermatophyta</taxon>
        <taxon>Magnoliopsida</taxon>
        <taxon>eudicotyledons</taxon>
        <taxon>Gunneridae</taxon>
        <taxon>Pentapetalae</taxon>
        <taxon>rosids</taxon>
        <taxon>fabids</taxon>
        <taxon>Malpighiales</taxon>
        <taxon>Passifloraceae</taxon>
        <taxon>Turnera</taxon>
    </lineage>
</organism>
<evidence type="ECO:0000313" key="4">
    <source>
        <dbReference type="Proteomes" id="UP001141552"/>
    </source>
</evidence>
<evidence type="ECO:0008006" key="5">
    <source>
        <dbReference type="Google" id="ProtNLM"/>
    </source>
</evidence>
<name>A0A9Q0FNF0_9ROSI</name>
<dbReference type="OrthoDB" id="185373at2759"/>
<dbReference type="EMBL" id="JAKUCV010004928">
    <property type="protein sequence ID" value="KAJ4833526.1"/>
    <property type="molecule type" value="Genomic_DNA"/>
</dbReference>
<dbReference type="Proteomes" id="UP001141552">
    <property type="component" value="Unassembled WGS sequence"/>
</dbReference>
<dbReference type="InterPro" id="IPR002885">
    <property type="entry name" value="PPR_rpt"/>
</dbReference>
<evidence type="ECO:0000256" key="1">
    <source>
        <dbReference type="ARBA" id="ARBA00022737"/>
    </source>
</evidence>
<feature type="repeat" description="PPR" evidence="2">
    <location>
        <begin position="141"/>
        <end position="171"/>
    </location>
</feature>
<keyword evidence="1" id="KW-0677">Repeat</keyword>
<reference evidence="3" key="1">
    <citation type="submission" date="2022-02" db="EMBL/GenBank/DDBJ databases">
        <authorList>
            <person name="Henning P.M."/>
            <person name="McCubbin A.G."/>
            <person name="Shore J.S."/>
        </authorList>
    </citation>
    <scope>NUCLEOTIDE SEQUENCE</scope>
    <source>
        <strain evidence="3">F60SS</strain>
        <tissue evidence="3">Leaves</tissue>
    </source>
</reference>
<gene>
    <name evidence="3" type="ORF">Tsubulata_030062</name>
</gene>
<evidence type="ECO:0000256" key="2">
    <source>
        <dbReference type="PROSITE-ProRule" id="PRU00708"/>
    </source>
</evidence>
<dbReference type="InterPro" id="IPR046960">
    <property type="entry name" value="PPR_At4g14850-like_plant"/>
</dbReference>
<dbReference type="Gene3D" id="1.25.40.10">
    <property type="entry name" value="Tetratricopeptide repeat domain"/>
    <property type="match status" value="2"/>
</dbReference>
<dbReference type="GO" id="GO:0003723">
    <property type="term" value="F:RNA binding"/>
    <property type="evidence" value="ECO:0007669"/>
    <property type="project" value="InterPro"/>
</dbReference>
<evidence type="ECO:0000313" key="3">
    <source>
        <dbReference type="EMBL" id="KAJ4833526.1"/>
    </source>
</evidence>
<accession>A0A9Q0FNF0</accession>
<sequence length="214" mass="23634">MRGDFVEALLRKCFASLSLPQTRQLQAHLMTTGQFQIPTSSPRSKLLELYALTLKSLSSAIRAFSQIPSPSTNDWNAIIRGFAHSPDPTPAFGWYRSMLRAPRKADALTCSFVLKACARVLARAESLQLHSHVVRRGFLADALLGTTLLDSYAKLGELDLAKKVFDEMRKRDVASWNALICGFAQGSRAVEALGLFERMEGEGFAPNDVSLIVF</sequence>
<dbReference type="InterPro" id="IPR011990">
    <property type="entry name" value="TPR-like_helical_dom_sf"/>
</dbReference>
<dbReference type="GO" id="GO:0009451">
    <property type="term" value="P:RNA modification"/>
    <property type="evidence" value="ECO:0007669"/>
    <property type="project" value="InterPro"/>
</dbReference>
<comment type="caution">
    <text evidence="3">The sequence shown here is derived from an EMBL/GenBank/DDBJ whole genome shotgun (WGS) entry which is preliminary data.</text>
</comment>
<proteinExistence type="predicted"/>
<dbReference type="PANTHER" id="PTHR47926">
    <property type="entry name" value="PENTATRICOPEPTIDE REPEAT-CONTAINING PROTEIN"/>
    <property type="match status" value="1"/>
</dbReference>
<dbReference type="PANTHER" id="PTHR47926:SF382">
    <property type="entry name" value="PENTACOTRIPEPTIDE-REPEAT REGION OF PRORP DOMAIN-CONTAINING PROTEIN"/>
    <property type="match status" value="1"/>
</dbReference>
<dbReference type="PROSITE" id="PS51375">
    <property type="entry name" value="PPR"/>
    <property type="match status" value="2"/>
</dbReference>
<feature type="repeat" description="PPR" evidence="2">
    <location>
        <begin position="172"/>
        <end position="206"/>
    </location>
</feature>
<keyword evidence="4" id="KW-1185">Reference proteome</keyword>
<dbReference type="FunFam" id="1.25.40.10:FF:000344">
    <property type="entry name" value="Pentatricopeptide repeat-containing protein"/>
    <property type="match status" value="1"/>
</dbReference>
<protein>
    <recommendedName>
        <fullName evidence="5">Pentacotripeptide-repeat region of PRORP domain-containing protein</fullName>
    </recommendedName>
</protein>
<dbReference type="Pfam" id="PF01535">
    <property type="entry name" value="PPR"/>
    <property type="match status" value="2"/>
</dbReference>
<reference evidence="3" key="2">
    <citation type="journal article" date="2023" name="Plants (Basel)">
        <title>Annotation of the Turnera subulata (Passifloraceae) Draft Genome Reveals the S-Locus Evolved after the Divergence of Turneroideae from Passifloroideae in a Stepwise Manner.</title>
        <authorList>
            <person name="Henning P.M."/>
            <person name="Roalson E.H."/>
            <person name="Mir W."/>
            <person name="McCubbin A.G."/>
            <person name="Shore J.S."/>
        </authorList>
    </citation>
    <scope>NUCLEOTIDE SEQUENCE</scope>
    <source>
        <strain evidence="3">F60SS</strain>
    </source>
</reference>